<comment type="caution">
    <text evidence="1">The sequence shown here is derived from an EMBL/GenBank/DDBJ whole genome shotgun (WGS) entry which is preliminary data.</text>
</comment>
<dbReference type="Gene3D" id="1.10.101.10">
    <property type="entry name" value="PGBD-like superfamily/PGBD"/>
    <property type="match status" value="1"/>
</dbReference>
<evidence type="ECO:0008006" key="3">
    <source>
        <dbReference type="Google" id="ProtNLM"/>
    </source>
</evidence>
<accession>A0A1G2AP57</accession>
<dbReference type="EMBL" id="MHKB01000013">
    <property type="protein sequence ID" value="OGY78661.1"/>
    <property type="molecule type" value="Genomic_DNA"/>
</dbReference>
<dbReference type="SUPFAM" id="SSF47090">
    <property type="entry name" value="PGBD-like"/>
    <property type="match status" value="1"/>
</dbReference>
<organism evidence="1 2">
    <name type="scientific">Candidatus Kerfeldbacteria bacterium RIFCSPHIGHO2_02_FULL_42_14</name>
    <dbReference type="NCBI Taxonomy" id="1798540"/>
    <lineage>
        <taxon>Bacteria</taxon>
        <taxon>Candidatus Kerfeldiibacteriota</taxon>
    </lineage>
</organism>
<sequence>MLLALFPPFLNPVSVDGKEHSRGPAVFLLQVILLTLKGVGYISSTIVLELTGIYDGATRAHVRELQIQLGFPAEPTEDSSDPWADGCFGPATRARLRDQIKIDVNAIPAEALRGFTRWVDQNGVTQTWASR</sequence>
<proteinExistence type="predicted"/>
<dbReference type="Proteomes" id="UP000177165">
    <property type="component" value="Unassembled WGS sequence"/>
</dbReference>
<evidence type="ECO:0000313" key="1">
    <source>
        <dbReference type="EMBL" id="OGY78661.1"/>
    </source>
</evidence>
<dbReference type="AlphaFoldDB" id="A0A1G2AP57"/>
<protein>
    <recommendedName>
        <fullName evidence="3">Peptidoglycan binding-like domain-containing protein</fullName>
    </recommendedName>
</protein>
<gene>
    <name evidence="1" type="ORF">A3B74_04785</name>
</gene>
<dbReference type="InterPro" id="IPR036365">
    <property type="entry name" value="PGBD-like_sf"/>
</dbReference>
<name>A0A1G2AP57_9BACT</name>
<evidence type="ECO:0000313" key="2">
    <source>
        <dbReference type="Proteomes" id="UP000177165"/>
    </source>
</evidence>
<dbReference type="InterPro" id="IPR036366">
    <property type="entry name" value="PGBDSf"/>
</dbReference>
<reference evidence="1 2" key="1">
    <citation type="journal article" date="2016" name="Nat. Commun.">
        <title>Thousands of microbial genomes shed light on interconnected biogeochemical processes in an aquifer system.</title>
        <authorList>
            <person name="Anantharaman K."/>
            <person name="Brown C.T."/>
            <person name="Hug L.A."/>
            <person name="Sharon I."/>
            <person name="Castelle C.J."/>
            <person name="Probst A.J."/>
            <person name="Thomas B.C."/>
            <person name="Singh A."/>
            <person name="Wilkins M.J."/>
            <person name="Karaoz U."/>
            <person name="Brodie E.L."/>
            <person name="Williams K.H."/>
            <person name="Hubbard S.S."/>
            <person name="Banfield J.F."/>
        </authorList>
    </citation>
    <scope>NUCLEOTIDE SEQUENCE [LARGE SCALE GENOMIC DNA]</scope>
</reference>